<feature type="non-terminal residue" evidence="3">
    <location>
        <position position="1"/>
    </location>
</feature>
<comment type="caution">
    <text evidence="3">The sequence shown here is derived from an EMBL/GenBank/DDBJ whole genome shotgun (WGS) entry which is preliminary data.</text>
</comment>
<reference evidence="3 4" key="1">
    <citation type="journal article" date="2019" name="Genome Biol. Evol.">
        <title>The Rhododendron genome and chromosomal organization provide insight into shared whole-genome duplications across the heath family (Ericaceae).</title>
        <authorList>
            <person name="Soza V.L."/>
            <person name="Lindsley D."/>
            <person name="Waalkes A."/>
            <person name="Ramage E."/>
            <person name="Patwardhan R.P."/>
            <person name="Burton J.N."/>
            <person name="Adey A."/>
            <person name="Kumar A."/>
            <person name="Qiu R."/>
            <person name="Shendure J."/>
            <person name="Hall B."/>
        </authorList>
    </citation>
    <scope>NUCLEOTIDE SEQUENCE [LARGE SCALE GENOMIC DNA]</scope>
    <source>
        <strain evidence="3">RSF 1966-606</strain>
    </source>
</reference>
<proteinExistence type="inferred from homology"/>
<evidence type="ECO:0000256" key="2">
    <source>
        <dbReference type="SAM" id="Phobius"/>
    </source>
</evidence>
<keyword evidence="2" id="KW-1133">Transmembrane helix</keyword>
<dbReference type="Proteomes" id="UP000428333">
    <property type="component" value="Linkage Group LG07"/>
</dbReference>
<dbReference type="InterPro" id="IPR036259">
    <property type="entry name" value="MFS_trans_sf"/>
</dbReference>
<keyword evidence="4" id="KW-1185">Reference proteome</keyword>
<name>A0A6A4LMG2_9ERIC</name>
<gene>
    <name evidence="3" type="ORF">C3L33_12519</name>
</gene>
<keyword evidence="2" id="KW-0812">Transmembrane</keyword>
<accession>A0A6A4LMG2</accession>
<dbReference type="OrthoDB" id="1898501at2759"/>
<dbReference type="EMBL" id="QEFC01001834">
    <property type="protein sequence ID" value="KAE9455588.1"/>
    <property type="molecule type" value="Genomic_DNA"/>
</dbReference>
<comment type="similarity">
    <text evidence="1">Belongs to the major facilitator superfamily. Phosphate:H(+) symporter (TC 2.A.1.9) family.</text>
</comment>
<feature type="transmembrane region" description="Helical" evidence="2">
    <location>
        <begin position="109"/>
        <end position="129"/>
    </location>
</feature>
<organism evidence="3 4">
    <name type="scientific">Rhododendron williamsianum</name>
    <dbReference type="NCBI Taxonomy" id="262921"/>
    <lineage>
        <taxon>Eukaryota</taxon>
        <taxon>Viridiplantae</taxon>
        <taxon>Streptophyta</taxon>
        <taxon>Embryophyta</taxon>
        <taxon>Tracheophyta</taxon>
        <taxon>Spermatophyta</taxon>
        <taxon>Magnoliopsida</taxon>
        <taxon>eudicotyledons</taxon>
        <taxon>Gunneridae</taxon>
        <taxon>Pentapetalae</taxon>
        <taxon>asterids</taxon>
        <taxon>Ericales</taxon>
        <taxon>Ericaceae</taxon>
        <taxon>Ericoideae</taxon>
        <taxon>Rhodoreae</taxon>
        <taxon>Rhododendron</taxon>
    </lineage>
</organism>
<sequence>MEQREKEESVGYDEEKWVYDSSLDYKGRVPLRATTGVWKASLFIIANEFSERLIHFGIATSLILYLTTALNQDLKTAARNANYWTGVTTIMPLLGGFLADAYLGRFSTVLASSIVYLLSARILLGTPFYRYRMPTRSPLTPMVQVVVAAFSKRNLACPSNPSQLYEVPKSQKTEGRLLLHTDKLK</sequence>
<feature type="transmembrane region" description="Helical" evidence="2">
    <location>
        <begin position="83"/>
        <end position="103"/>
    </location>
</feature>
<dbReference type="AlphaFoldDB" id="A0A6A4LMG2"/>
<evidence type="ECO:0000313" key="4">
    <source>
        <dbReference type="Proteomes" id="UP000428333"/>
    </source>
</evidence>
<keyword evidence="2" id="KW-0472">Membrane</keyword>
<protein>
    <submittedName>
        <fullName evidence="3">Uncharacterized protein</fullName>
    </submittedName>
</protein>
<evidence type="ECO:0000313" key="3">
    <source>
        <dbReference type="EMBL" id="KAE9455588.1"/>
    </source>
</evidence>
<evidence type="ECO:0000256" key="1">
    <source>
        <dbReference type="ARBA" id="ARBA00044504"/>
    </source>
</evidence>
<dbReference type="PANTHER" id="PTHR11654">
    <property type="entry name" value="OLIGOPEPTIDE TRANSPORTER-RELATED"/>
    <property type="match status" value="1"/>
</dbReference>
<dbReference type="Gene3D" id="1.20.1250.20">
    <property type="entry name" value="MFS general substrate transporter like domains"/>
    <property type="match status" value="2"/>
</dbReference>